<evidence type="ECO:0000313" key="5">
    <source>
        <dbReference type="Proteomes" id="UP001517367"/>
    </source>
</evidence>
<keyword evidence="1" id="KW-0472">Membrane</keyword>
<dbReference type="Proteomes" id="UP001517367">
    <property type="component" value="Unassembled WGS sequence"/>
</dbReference>
<dbReference type="Pfam" id="PF09822">
    <property type="entry name" value="ABC_transp_aux"/>
    <property type="match status" value="1"/>
</dbReference>
<evidence type="ECO:0000259" key="2">
    <source>
        <dbReference type="Pfam" id="PF09822"/>
    </source>
</evidence>
<feature type="domain" description="ABC-type uncharacterised transport system" evidence="2">
    <location>
        <begin position="209"/>
        <end position="508"/>
    </location>
</feature>
<sequence length="573" mass="64445">MVGGKLKVKEEKLKAQSSKQKWLKFVLFTVGLVLINVLAQFAYTRIDFTKEKRFTLTEKTKQTLKENEKEVVVTVFLDGDMPSAFKRLRNAAKDILADYKSYSSAGFKVVFVDPLSGLTAAQQDTVMQHLYQIGIKPTNINIKTDAGFSEKLVFPMALIESNGKRMPVKLLQNLGGEASNYDENINNSIKNLEYVFTSSLKKVFSGYNPRIGFTEGNGEPNDAYLYDAMHTLSDSYVVGRVNLDSITKQGLDSLKVMVIAKPLKTFTEAQKYKINYFVMKGGRVVWSIDQVRMELDSLRSGRSFMAANNNLNLDDMLFEYGARINYDIIADVNCAEIPIATGGPGGDIQMAPWLYYPILLPDTSNSAVKNLDNIKAEFASTVDTIGSKNVDKRIILTTSPYNKIYTSPKMFNLQMVEEEPTQEAFTSVAKSVGVLLEGSFKSVFLNRPIPQGITEQFDLPAQSKPSKMIVLGDGDIFRNQVAADGSPFPLGFDRYTQQNFGNKALLLNIIDYFTNEDNLIALRNKEVTVRPLDKTLVRTEKTKWQVVNTVLPIALLICFAIFQHYYRKHKYAR</sequence>
<evidence type="ECO:0000259" key="3">
    <source>
        <dbReference type="Pfam" id="PF23357"/>
    </source>
</evidence>
<keyword evidence="5" id="KW-1185">Reference proteome</keyword>
<dbReference type="InterPro" id="IPR019196">
    <property type="entry name" value="ABC_transp_unknown"/>
</dbReference>
<feature type="transmembrane region" description="Helical" evidence="1">
    <location>
        <begin position="544"/>
        <end position="566"/>
    </location>
</feature>
<dbReference type="Pfam" id="PF23357">
    <property type="entry name" value="DUF7088"/>
    <property type="match status" value="1"/>
</dbReference>
<reference evidence="4 5" key="1">
    <citation type="submission" date="2024-12" db="EMBL/GenBank/DDBJ databases">
        <authorList>
            <person name="Hu S."/>
        </authorList>
    </citation>
    <scope>NUCLEOTIDE SEQUENCE [LARGE SCALE GENOMIC DNA]</scope>
    <source>
        <strain evidence="4 5">P-25</strain>
    </source>
</reference>
<organism evidence="4 5">
    <name type="scientific">Pedobacter helvus</name>
    <dbReference type="NCBI Taxonomy" id="2563444"/>
    <lineage>
        <taxon>Bacteria</taxon>
        <taxon>Pseudomonadati</taxon>
        <taxon>Bacteroidota</taxon>
        <taxon>Sphingobacteriia</taxon>
        <taxon>Sphingobacteriales</taxon>
        <taxon>Sphingobacteriaceae</taxon>
        <taxon>Pedobacter</taxon>
    </lineage>
</organism>
<proteinExistence type="predicted"/>
<comment type="caution">
    <text evidence="4">The sequence shown here is derived from an EMBL/GenBank/DDBJ whole genome shotgun (WGS) entry which is preliminary data.</text>
</comment>
<evidence type="ECO:0000313" key="4">
    <source>
        <dbReference type="EMBL" id="MFN0291112.1"/>
    </source>
</evidence>
<keyword evidence="1" id="KW-1133">Transmembrane helix</keyword>
<dbReference type="RefSeq" id="WP_138730324.1">
    <property type="nucleotide sequence ID" value="NZ_SRMP02000009.1"/>
</dbReference>
<dbReference type="InterPro" id="IPR019863">
    <property type="entry name" value="Motility-assoc_ABC-rel_GldG"/>
</dbReference>
<feature type="transmembrane region" description="Helical" evidence="1">
    <location>
        <begin position="21"/>
        <end position="43"/>
    </location>
</feature>
<keyword evidence="1" id="KW-0812">Transmembrane</keyword>
<protein>
    <submittedName>
        <fullName evidence="4">Gliding motility-associated ABC transporter substrate-binding protein GldG</fullName>
    </submittedName>
</protein>
<dbReference type="NCBIfam" id="TIGR03521">
    <property type="entry name" value="GldG"/>
    <property type="match status" value="1"/>
</dbReference>
<name>A0ABW9JFG9_9SPHI</name>
<evidence type="ECO:0000256" key="1">
    <source>
        <dbReference type="SAM" id="Phobius"/>
    </source>
</evidence>
<feature type="domain" description="DUF7088" evidence="3">
    <location>
        <begin position="50"/>
        <end position="159"/>
    </location>
</feature>
<dbReference type="EMBL" id="SRMP02000009">
    <property type="protein sequence ID" value="MFN0291112.1"/>
    <property type="molecule type" value="Genomic_DNA"/>
</dbReference>
<accession>A0ABW9JFG9</accession>
<gene>
    <name evidence="4" type="primary">gldG</name>
    <name evidence="4" type="ORF">E5L68_006895</name>
</gene>
<dbReference type="InterPro" id="IPR055396">
    <property type="entry name" value="DUF7088"/>
</dbReference>